<protein>
    <submittedName>
        <fullName evidence="1">Uncharacterized protein</fullName>
    </submittedName>
</protein>
<reference evidence="1 2" key="1">
    <citation type="submission" date="2016-02" db="EMBL/GenBank/DDBJ databases">
        <title>Genome sequence of Moorella mulderi DSM 14980.</title>
        <authorList>
            <person name="Poehlein A."/>
            <person name="Daniel R."/>
        </authorList>
    </citation>
    <scope>NUCLEOTIDE SEQUENCE [LARGE SCALE GENOMIC DNA]</scope>
    <source>
        <strain evidence="1 2">DSM 14980</strain>
    </source>
</reference>
<comment type="caution">
    <text evidence="1">The sequence shown here is derived from an EMBL/GenBank/DDBJ whole genome shotgun (WGS) entry which is preliminary data.</text>
</comment>
<keyword evidence="2" id="KW-1185">Reference proteome</keyword>
<dbReference type="EMBL" id="LTBC01000001">
    <property type="protein sequence ID" value="KYH33322.1"/>
    <property type="molecule type" value="Genomic_DNA"/>
</dbReference>
<evidence type="ECO:0000313" key="2">
    <source>
        <dbReference type="Proteomes" id="UP000075670"/>
    </source>
</evidence>
<organism evidence="1 2">
    <name type="scientific">Moorella mulderi DSM 14980</name>
    <dbReference type="NCBI Taxonomy" id="1122241"/>
    <lineage>
        <taxon>Bacteria</taxon>
        <taxon>Bacillati</taxon>
        <taxon>Bacillota</taxon>
        <taxon>Clostridia</taxon>
        <taxon>Neomoorellales</taxon>
        <taxon>Neomoorellaceae</taxon>
        <taxon>Neomoorella</taxon>
    </lineage>
</organism>
<evidence type="ECO:0000313" key="1">
    <source>
        <dbReference type="EMBL" id="KYH33322.1"/>
    </source>
</evidence>
<sequence length="144" mass="16147">MQSDSWEAGDGKDQIFHEANAGPHRRFRDVWRRQGGNYKRVAAETVSTAYSALVEFIYHLSLGQEDQAAQWALEPRLVSKAKEWGLIQQPLGQRWLLELPDPAAEVQGPLTIASGPAAGVQVIFANREGKWLLKELKKVRVTGR</sequence>
<accession>A0A151B0K9</accession>
<name>A0A151B0K9_9FIRM</name>
<proteinExistence type="predicted"/>
<gene>
    <name evidence="1" type="ORF">MOMUL_00230</name>
</gene>
<dbReference type="PATRIC" id="fig|1122241.3.peg.26"/>
<dbReference type="OrthoDB" id="9762883at2"/>
<dbReference type="RefSeq" id="WP_062279961.1">
    <property type="nucleotide sequence ID" value="NZ_LTBC01000001.1"/>
</dbReference>
<dbReference type="Proteomes" id="UP000075670">
    <property type="component" value="Unassembled WGS sequence"/>
</dbReference>
<dbReference type="AlphaFoldDB" id="A0A151B0K9"/>